<evidence type="ECO:0000313" key="1">
    <source>
        <dbReference type="EMBL" id="AML52071.1"/>
    </source>
</evidence>
<dbReference type="KEGG" id="hat:RC74_13015"/>
<evidence type="ECO:0000313" key="2">
    <source>
        <dbReference type="Proteomes" id="UP000070371"/>
    </source>
</evidence>
<protein>
    <submittedName>
        <fullName evidence="1">Uncharacterized protein</fullName>
    </submittedName>
</protein>
<sequence length="117" mass="12782">MEIEGLQGRVLLGADLCFCALPFTFSIDGYDSSVPSMVTLTASETGWAVGSLAKLSLHEYRVWFRRTIGQTTIRTRCLPILGEGGEISQTSAYKQPNALEPKVIPIATEGYREGSRP</sequence>
<proteinExistence type="predicted"/>
<dbReference type="Proteomes" id="UP000070371">
    <property type="component" value="Chromosome"/>
</dbReference>
<accession>A0A126V170</accession>
<gene>
    <name evidence="1" type="ORF">RC74_13015</name>
</gene>
<reference evidence="1 2" key="1">
    <citation type="submission" date="2016-02" db="EMBL/GenBank/DDBJ databases">
        <title>Complete genome sequence of Halocynthiibacter arcticus PAMC 20958t from arctic marine sediment.</title>
        <authorList>
            <person name="Lee Y.M."/>
            <person name="Baek K."/>
            <person name="Lee H.K."/>
            <person name="Shin S.C."/>
        </authorList>
    </citation>
    <scope>NUCLEOTIDE SEQUENCE [LARGE SCALE GENOMIC DNA]</scope>
    <source>
        <strain evidence="1">PAMC 20958</strain>
    </source>
</reference>
<keyword evidence="2" id="KW-1185">Reference proteome</keyword>
<name>A0A126V170_9RHOB</name>
<dbReference type="AlphaFoldDB" id="A0A126V170"/>
<dbReference type="EMBL" id="CP014327">
    <property type="protein sequence ID" value="AML52071.1"/>
    <property type="molecule type" value="Genomic_DNA"/>
</dbReference>
<organism evidence="1 2">
    <name type="scientific">Falsihalocynthiibacter arcticus</name>
    <dbReference type="NCBI Taxonomy" id="1579316"/>
    <lineage>
        <taxon>Bacteria</taxon>
        <taxon>Pseudomonadati</taxon>
        <taxon>Pseudomonadota</taxon>
        <taxon>Alphaproteobacteria</taxon>
        <taxon>Rhodobacterales</taxon>
        <taxon>Roseobacteraceae</taxon>
        <taxon>Falsihalocynthiibacter</taxon>
    </lineage>
</organism>